<reference evidence="2" key="1">
    <citation type="submission" date="2013-09" db="EMBL/GenBank/DDBJ databases">
        <title>The Genome Sequence of Anopheles maculatus species B.</title>
        <authorList>
            <consortium name="The Broad Institute Genomics Platform"/>
            <person name="Neafsey D.E."/>
            <person name="Besansky N."/>
            <person name="Howell P."/>
            <person name="Walton C."/>
            <person name="Young S.K."/>
            <person name="Zeng Q."/>
            <person name="Gargeya S."/>
            <person name="Fitzgerald M."/>
            <person name="Haas B."/>
            <person name="Abouelleil A."/>
            <person name="Allen A.W."/>
            <person name="Alvarado L."/>
            <person name="Arachchi H.M."/>
            <person name="Berlin A.M."/>
            <person name="Chapman S.B."/>
            <person name="Gainer-Dewar J."/>
            <person name="Goldberg J."/>
            <person name="Griggs A."/>
            <person name="Gujja S."/>
            <person name="Hansen M."/>
            <person name="Howarth C."/>
            <person name="Imamovic A."/>
            <person name="Ireland A."/>
            <person name="Larimer J."/>
            <person name="McCowan C."/>
            <person name="Murphy C."/>
            <person name="Pearson M."/>
            <person name="Poon T.W."/>
            <person name="Priest M."/>
            <person name="Roberts A."/>
            <person name="Saif S."/>
            <person name="Shea T."/>
            <person name="Sisk P."/>
            <person name="Sykes S."/>
            <person name="Wortman J."/>
            <person name="Nusbaum C."/>
            <person name="Birren B."/>
        </authorList>
    </citation>
    <scope>NUCLEOTIDE SEQUENCE [LARGE SCALE GENOMIC DNA]</scope>
    <source>
        <strain evidence="2">maculatus3</strain>
    </source>
</reference>
<dbReference type="VEuPathDB" id="VectorBase:AMAM005173"/>
<dbReference type="EnsemblMetazoa" id="AMAM005173-RA">
    <property type="protein sequence ID" value="AMAM005173-PA"/>
    <property type="gene ID" value="AMAM005173"/>
</dbReference>
<keyword evidence="2" id="KW-1185">Reference proteome</keyword>
<name>A0A182SEI7_9DIPT</name>
<sequence length="257" mass="29474">MVYLLDTVAQVRFQRFFTLLGIFRHGRRTRENDNNDTHIIPTALVQTRIDHLIRHVHQTVRYLEPIVYKLAQLLIAHHVPHTVARKHQELVRRFPIAAKYFRLGRYQLFALAKILHIFVKSPSARLTARLPFTRCTITDPPAFSMRSFSPGRIGLWSCVEKIGCPFWQSTARESPQFAMYRCWREMNAHTAVVPDLSTPVASSGRSRIDSSSCRNPVWMPFVMSLLPNSVVVMMRCNKLPAQCFATLSPACPSNTAK</sequence>
<evidence type="ECO:0000313" key="2">
    <source>
        <dbReference type="Proteomes" id="UP000075901"/>
    </source>
</evidence>
<evidence type="ECO:0000313" key="1">
    <source>
        <dbReference type="EnsemblMetazoa" id="AMAM005173-PA"/>
    </source>
</evidence>
<protein>
    <submittedName>
        <fullName evidence="1">Uncharacterized protein</fullName>
    </submittedName>
</protein>
<accession>A0A182SEI7</accession>
<proteinExistence type="predicted"/>
<reference evidence="1" key="2">
    <citation type="submission" date="2020-05" db="UniProtKB">
        <authorList>
            <consortium name="EnsemblMetazoa"/>
        </authorList>
    </citation>
    <scope>IDENTIFICATION</scope>
    <source>
        <strain evidence="1">maculatus3</strain>
    </source>
</reference>
<organism evidence="1 2">
    <name type="scientific">Anopheles maculatus</name>
    <dbReference type="NCBI Taxonomy" id="74869"/>
    <lineage>
        <taxon>Eukaryota</taxon>
        <taxon>Metazoa</taxon>
        <taxon>Ecdysozoa</taxon>
        <taxon>Arthropoda</taxon>
        <taxon>Hexapoda</taxon>
        <taxon>Insecta</taxon>
        <taxon>Pterygota</taxon>
        <taxon>Neoptera</taxon>
        <taxon>Endopterygota</taxon>
        <taxon>Diptera</taxon>
        <taxon>Nematocera</taxon>
        <taxon>Culicoidea</taxon>
        <taxon>Culicidae</taxon>
        <taxon>Anophelinae</taxon>
        <taxon>Anopheles</taxon>
        <taxon>Anopheles maculatus group</taxon>
    </lineage>
</organism>
<dbReference type="AlphaFoldDB" id="A0A182SEI7"/>
<dbReference type="Proteomes" id="UP000075901">
    <property type="component" value="Unassembled WGS sequence"/>
</dbReference>